<evidence type="ECO:0000256" key="12">
    <source>
        <dbReference type="RuleBase" id="RU004478"/>
    </source>
</evidence>
<dbReference type="SUPFAM" id="SSF58014">
    <property type="entry name" value="Coiled-coil domain of nucleotide exchange factor GrpE"/>
    <property type="match status" value="1"/>
</dbReference>
<dbReference type="FunFam" id="2.30.22.10:FF:000001">
    <property type="entry name" value="Protein GrpE"/>
    <property type="match status" value="1"/>
</dbReference>
<dbReference type="EMBL" id="CP003261">
    <property type="protein sequence ID" value="AGK97069.1"/>
    <property type="molecule type" value="Genomic_DNA"/>
</dbReference>
<feature type="compositionally biased region" description="Acidic residues" evidence="13">
    <location>
        <begin position="34"/>
        <end position="55"/>
    </location>
</feature>
<dbReference type="AlphaFoldDB" id="R4K981"/>
<evidence type="ECO:0000256" key="2">
    <source>
        <dbReference type="ARBA" id="ARBA00009054"/>
    </source>
</evidence>
<dbReference type="PROSITE" id="PS01071">
    <property type="entry name" value="GRPE"/>
    <property type="match status" value="1"/>
</dbReference>
<evidence type="ECO:0000313" key="14">
    <source>
        <dbReference type="EMBL" id="AGK97069.1"/>
    </source>
</evidence>
<evidence type="ECO:0000256" key="6">
    <source>
        <dbReference type="ARBA" id="ARBA00023186"/>
    </source>
</evidence>
<dbReference type="InterPro" id="IPR000740">
    <property type="entry name" value="GrpE"/>
</dbReference>
<dbReference type="STRING" id="86416.Clopa_2192"/>
<dbReference type="Pfam" id="PF01025">
    <property type="entry name" value="GrpE"/>
    <property type="match status" value="1"/>
</dbReference>
<evidence type="ECO:0000256" key="4">
    <source>
        <dbReference type="ARBA" id="ARBA00022490"/>
    </source>
</evidence>
<proteinExistence type="inferred from homology"/>
<comment type="subcellular location">
    <subcellularLocation>
        <location evidence="1 10">Cytoplasm</location>
    </subcellularLocation>
</comment>
<evidence type="ECO:0000256" key="11">
    <source>
        <dbReference type="RuleBase" id="RU000639"/>
    </source>
</evidence>
<comment type="function">
    <text evidence="7 10 11">Participates actively in the response to hyperosmotic and heat shock by preventing the aggregation of stress-denatured proteins, in association with DnaK and GrpE. It is the nucleotide exchange factor for DnaK and may function as a thermosensor. Unfolded proteins bind initially to DnaJ; upon interaction with the DnaJ-bound protein, DnaK hydrolyzes its bound ATP, resulting in the formation of a stable complex. GrpE releases ADP from DnaK; ATP binding to DnaK triggers the release of the substrate protein, thus completing the reaction cycle. Several rounds of ATP-dependent interactions between DnaJ, DnaK and GrpE are required for fully efficient folding.</text>
</comment>
<keyword evidence="15" id="KW-1185">Reference proteome</keyword>
<dbReference type="PANTHER" id="PTHR21237">
    <property type="entry name" value="GRPE PROTEIN"/>
    <property type="match status" value="1"/>
</dbReference>
<gene>
    <name evidence="10" type="primary">grpE</name>
    <name evidence="14" type="ORF">Clopa_2192</name>
</gene>
<dbReference type="GO" id="GO:0051087">
    <property type="term" value="F:protein-folding chaperone binding"/>
    <property type="evidence" value="ECO:0007669"/>
    <property type="project" value="InterPro"/>
</dbReference>
<evidence type="ECO:0000256" key="13">
    <source>
        <dbReference type="SAM" id="MobiDB-lite"/>
    </source>
</evidence>
<feature type="compositionally biased region" description="Basic and acidic residues" evidence="13">
    <location>
        <begin position="16"/>
        <end position="33"/>
    </location>
</feature>
<dbReference type="InterPro" id="IPR013805">
    <property type="entry name" value="GrpE_CC"/>
</dbReference>
<dbReference type="OrthoDB" id="9812586at2"/>
<dbReference type="GO" id="GO:0006457">
    <property type="term" value="P:protein folding"/>
    <property type="evidence" value="ECO:0007669"/>
    <property type="project" value="InterPro"/>
</dbReference>
<organism evidence="14 15">
    <name type="scientific">Clostridium pasteurianum BC1</name>
    <dbReference type="NCBI Taxonomy" id="86416"/>
    <lineage>
        <taxon>Bacteria</taxon>
        <taxon>Bacillati</taxon>
        <taxon>Bacillota</taxon>
        <taxon>Clostridia</taxon>
        <taxon>Eubacteriales</taxon>
        <taxon>Clostridiaceae</taxon>
        <taxon>Clostridium</taxon>
    </lineage>
</organism>
<dbReference type="Gene3D" id="2.30.22.10">
    <property type="entry name" value="Head domain of nucleotide exchange factor GrpE"/>
    <property type="match status" value="1"/>
</dbReference>
<dbReference type="HAMAP" id="MF_01151">
    <property type="entry name" value="GrpE"/>
    <property type="match status" value="1"/>
</dbReference>
<dbReference type="GO" id="GO:0042803">
    <property type="term" value="F:protein homodimerization activity"/>
    <property type="evidence" value="ECO:0007669"/>
    <property type="project" value="InterPro"/>
</dbReference>
<keyword evidence="6 10" id="KW-0143">Chaperone</keyword>
<dbReference type="eggNOG" id="COG0576">
    <property type="taxonomic scope" value="Bacteria"/>
</dbReference>
<feature type="region of interest" description="Disordered" evidence="13">
    <location>
        <begin position="1"/>
        <end position="65"/>
    </location>
</feature>
<reference evidence="14 15" key="1">
    <citation type="submission" date="2012-01" db="EMBL/GenBank/DDBJ databases">
        <title>Complete sequence of chromosome of Clostridium pasteurianum BC1.</title>
        <authorList>
            <consortium name="US DOE Joint Genome Institute"/>
            <person name="Lucas S."/>
            <person name="Han J."/>
            <person name="Lapidus A."/>
            <person name="Cheng J.-F."/>
            <person name="Goodwin L."/>
            <person name="Pitluck S."/>
            <person name="Peters L."/>
            <person name="Mikhailova N."/>
            <person name="Teshima H."/>
            <person name="Detter J.C."/>
            <person name="Han C."/>
            <person name="Tapia R."/>
            <person name="Land M."/>
            <person name="Hauser L."/>
            <person name="Kyrpides N."/>
            <person name="Ivanova N."/>
            <person name="Pagani I."/>
            <person name="Dunn J."/>
            <person name="Taghavi S."/>
            <person name="Francis A."/>
            <person name="van der Lelie D."/>
            <person name="Woyke T."/>
        </authorList>
    </citation>
    <scope>NUCLEOTIDE SEQUENCE [LARGE SCALE GENOMIC DNA]</scope>
    <source>
        <strain evidence="14 15">BC1</strain>
    </source>
</reference>
<keyword evidence="4 10" id="KW-0963">Cytoplasm</keyword>
<feature type="compositionally biased region" description="Polar residues" evidence="13">
    <location>
        <begin position="1"/>
        <end position="15"/>
    </location>
</feature>
<dbReference type="Proteomes" id="UP000013523">
    <property type="component" value="Chromosome"/>
</dbReference>
<sequence>MSGINKTNNVEGETNESLKNEEVNETLKDKVDTDSSEILEDEQKLEDEEFEELQEDNSSSEKELEEMKILSSKLKDENAKLKNELDTVKERLLRTAAEYENYRNRTAKEKEGIYSDACLDVLKDILPALDNMERASSIEGSVEDLKKGIDMTVRQFKESLTKLGVEEIDASGEFDPNIHNAVMHVEDENLGENAIAEVLQKGYKKEDKVIRYSMVKVAN</sequence>
<dbReference type="Gene3D" id="3.90.20.20">
    <property type="match status" value="1"/>
</dbReference>
<evidence type="ECO:0000313" key="15">
    <source>
        <dbReference type="Proteomes" id="UP000013523"/>
    </source>
</evidence>
<evidence type="ECO:0000256" key="9">
    <source>
        <dbReference type="ARBA" id="ARBA00076414"/>
    </source>
</evidence>
<dbReference type="InterPro" id="IPR009012">
    <property type="entry name" value="GrpE_head"/>
</dbReference>
<dbReference type="NCBIfam" id="NF010757">
    <property type="entry name" value="PRK14160.1"/>
    <property type="match status" value="1"/>
</dbReference>
<evidence type="ECO:0000256" key="1">
    <source>
        <dbReference type="ARBA" id="ARBA00004496"/>
    </source>
</evidence>
<dbReference type="HOGENOM" id="CLU_057217_5_0_9"/>
<keyword evidence="5 10" id="KW-0346">Stress response</keyword>
<evidence type="ECO:0000256" key="3">
    <source>
        <dbReference type="ARBA" id="ARBA00011738"/>
    </source>
</evidence>
<dbReference type="RefSeq" id="WP_015615376.1">
    <property type="nucleotide sequence ID" value="NC_021182.1"/>
</dbReference>
<accession>R4K981</accession>
<dbReference type="KEGG" id="cpas:Clopa_2192"/>
<dbReference type="NCBIfam" id="NF010738">
    <property type="entry name" value="PRK14140.1"/>
    <property type="match status" value="1"/>
</dbReference>
<dbReference type="GO" id="GO:0051082">
    <property type="term" value="F:unfolded protein binding"/>
    <property type="evidence" value="ECO:0007669"/>
    <property type="project" value="TreeGrafter"/>
</dbReference>
<dbReference type="GO" id="GO:0000774">
    <property type="term" value="F:adenyl-nucleotide exchange factor activity"/>
    <property type="evidence" value="ECO:0007669"/>
    <property type="project" value="InterPro"/>
</dbReference>
<dbReference type="CDD" id="cd00446">
    <property type="entry name" value="GrpE"/>
    <property type="match status" value="1"/>
</dbReference>
<protein>
    <recommendedName>
        <fullName evidence="8 10">Protein GrpE</fullName>
    </recommendedName>
    <alternativeName>
        <fullName evidence="9 10">HSP-70 cofactor</fullName>
    </alternativeName>
</protein>
<dbReference type="SUPFAM" id="SSF51064">
    <property type="entry name" value="Head domain of nucleotide exchange factor GrpE"/>
    <property type="match status" value="1"/>
</dbReference>
<comment type="similarity">
    <text evidence="2 10 12">Belongs to the GrpE family.</text>
</comment>
<comment type="subunit">
    <text evidence="3 10">Homodimer.</text>
</comment>
<evidence type="ECO:0000256" key="8">
    <source>
        <dbReference type="ARBA" id="ARBA00072274"/>
    </source>
</evidence>
<dbReference type="GO" id="GO:0005737">
    <property type="term" value="C:cytoplasm"/>
    <property type="evidence" value="ECO:0007669"/>
    <property type="project" value="UniProtKB-SubCell"/>
</dbReference>
<dbReference type="PATRIC" id="fig|86416.3.peg.2168"/>
<dbReference type="PRINTS" id="PR00773">
    <property type="entry name" value="GRPEPROTEIN"/>
</dbReference>
<evidence type="ECO:0000256" key="10">
    <source>
        <dbReference type="HAMAP-Rule" id="MF_01151"/>
    </source>
</evidence>
<name>R4K981_CLOPA</name>
<dbReference type="PANTHER" id="PTHR21237:SF23">
    <property type="entry name" value="GRPE PROTEIN HOMOLOG, MITOCHONDRIAL"/>
    <property type="match status" value="1"/>
</dbReference>
<evidence type="ECO:0000256" key="7">
    <source>
        <dbReference type="ARBA" id="ARBA00053401"/>
    </source>
</evidence>
<evidence type="ECO:0000256" key="5">
    <source>
        <dbReference type="ARBA" id="ARBA00023016"/>
    </source>
</evidence>